<sequence>MALKTNYKADVFEGNRKYQISTDAQGKSEIVDVTTYSQEGDLFKPEDINAITTEINRMTREVELTLLAANWSGSAPYAQTVSVPGLKETDKVQMMSAIKSTTAVATAYTWDKMGALVKAGITGNGEATFYCPKKKPTSDFNIKLVGVSVNE</sequence>
<dbReference type="EMBL" id="ADLK01000040">
    <property type="protein sequence ID" value="KMW14220.1"/>
    <property type="molecule type" value="Genomic_DNA"/>
</dbReference>
<evidence type="ECO:0000313" key="1">
    <source>
        <dbReference type="EMBL" id="KMW14220.1"/>
    </source>
</evidence>
<dbReference type="OrthoDB" id="1990763at2"/>
<protein>
    <submittedName>
        <fullName evidence="1">Uncharacterized protein</fullName>
    </submittedName>
</protein>
<dbReference type="GeneID" id="93166842"/>
<evidence type="ECO:0000313" key="2">
    <source>
        <dbReference type="Proteomes" id="UP000037392"/>
    </source>
</evidence>
<accession>A0A0J9EF30</accession>
<name>A0A0J9EF30_9FIRM</name>
<comment type="caution">
    <text evidence="1">The sequence shown here is derived from an EMBL/GenBank/DDBJ whole genome shotgun (WGS) entry which is preliminary data.</text>
</comment>
<proteinExistence type="predicted"/>
<reference evidence="1 2" key="1">
    <citation type="submission" date="2011-04" db="EMBL/GenBank/DDBJ databases">
        <title>The Genome Sequence of Clostridium citroniae WAL-19142.</title>
        <authorList>
            <consortium name="The Broad Institute Genome Sequencing Platform"/>
            <person name="Earl A."/>
            <person name="Ward D."/>
            <person name="Feldgarden M."/>
            <person name="Gevers D."/>
            <person name="Warren Y.A."/>
            <person name="Tyrrell K.L."/>
            <person name="Citron D.M."/>
            <person name="Goldstein E.J."/>
            <person name="Daigneault M."/>
            <person name="Allen-Vercoe E."/>
            <person name="Young S.K."/>
            <person name="Zeng Q."/>
            <person name="Gargeya S."/>
            <person name="Fitzgerald M."/>
            <person name="Haas B."/>
            <person name="Abouelleil A."/>
            <person name="Alvarado L."/>
            <person name="Arachchi H.M."/>
            <person name="Berlin A."/>
            <person name="Brown A."/>
            <person name="Chapman S.B."/>
            <person name="Chen Z."/>
            <person name="Dunbar C."/>
            <person name="Freedman E."/>
            <person name="Gearin G."/>
            <person name="Gellesch M."/>
            <person name="Goldberg J."/>
            <person name="Griggs A."/>
            <person name="Gujja S."/>
            <person name="Heilman E.R."/>
            <person name="Heiman D."/>
            <person name="Howarth C."/>
            <person name="Larson L."/>
            <person name="Lui A."/>
            <person name="MacDonald P.J."/>
            <person name="Mehta T."/>
            <person name="Montmayeur A."/>
            <person name="Murphy C."/>
            <person name="Neiman D."/>
            <person name="Pearson M."/>
            <person name="Priest M."/>
            <person name="Roberts A."/>
            <person name="Saif S."/>
            <person name="Shea T."/>
            <person name="Shenoy N."/>
            <person name="Sisk P."/>
            <person name="Stolte C."/>
            <person name="Sykes S."/>
            <person name="White J."/>
            <person name="Yandava C."/>
            <person name="Wortman J."/>
            <person name="Nusbaum C."/>
            <person name="Birren B."/>
        </authorList>
    </citation>
    <scope>NUCLEOTIDE SEQUENCE [LARGE SCALE GENOMIC DNA]</scope>
    <source>
        <strain evidence="1 2">WAL-19142</strain>
    </source>
</reference>
<dbReference type="RefSeq" id="WP_053095372.1">
    <property type="nucleotide sequence ID" value="NZ_KQ235884.1"/>
</dbReference>
<gene>
    <name evidence="1" type="ORF">HMPREF9470_04868</name>
</gene>
<dbReference type="Proteomes" id="UP000037392">
    <property type="component" value="Unassembled WGS sequence"/>
</dbReference>
<dbReference type="AlphaFoldDB" id="A0A0J9EF30"/>
<organism evidence="1 2">
    <name type="scientific">[Clostridium] citroniae WAL-19142</name>
    <dbReference type="NCBI Taxonomy" id="742734"/>
    <lineage>
        <taxon>Bacteria</taxon>
        <taxon>Bacillati</taxon>
        <taxon>Bacillota</taxon>
        <taxon>Clostridia</taxon>
        <taxon>Lachnospirales</taxon>
        <taxon>Lachnospiraceae</taxon>
        <taxon>Enterocloster</taxon>
    </lineage>
</organism>
<dbReference type="PATRIC" id="fig|742734.4.peg.5215"/>